<feature type="compositionally biased region" description="Basic and acidic residues" evidence="1">
    <location>
        <begin position="153"/>
        <end position="200"/>
    </location>
</feature>
<feature type="compositionally biased region" description="Low complexity" evidence="1">
    <location>
        <begin position="475"/>
        <end position="491"/>
    </location>
</feature>
<feature type="compositionally biased region" description="Polar residues" evidence="1">
    <location>
        <begin position="451"/>
        <end position="470"/>
    </location>
</feature>
<dbReference type="EMBL" id="BSXU01004720">
    <property type="protein sequence ID" value="GMG46959.1"/>
    <property type="molecule type" value="Genomic_DNA"/>
</dbReference>
<feature type="region of interest" description="Disordered" evidence="1">
    <location>
        <begin position="451"/>
        <end position="525"/>
    </location>
</feature>
<name>A0A9W7DJF3_AMBMO</name>
<keyword evidence="3" id="KW-1185">Reference proteome</keyword>
<feature type="compositionally biased region" description="Low complexity" evidence="1">
    <location>
        <begin position="399"/>
        <end position="415"/>
    </location>
</feature>
<organism evidence="2 3">
    <name type="scientific">Ambrosiozyma monospora</name>
    <name type="common">Yeast</name>
    <name type="synonym">Endomycopsis monosporus</name>
    <dbReference type="NCBI Taxonomy" id="43982"/>
    <lineage>
        <taxon>Eukaryota</taxon>
        <taxon>Fungi</taxon>
        <taxon>Dikarya</taxon>
        <taxon>Ascomycota</taxon>
        <taxon>Saccharomycotina</taxon>
        <taxon>Pichiomycetes</taxon>
        <taxon>Pichiales</taxon>
        <taxon>Pichiaceae</taxon>
        <taxon>Ambrosiozyma</taxon>
    </lineage>
</organism>
<reference evidence="2" key="1">
    <citation type="submission" date="2023-04" db="EMBL/GenBank/DDBJ databases">
        <title>Ambrosiozyma monospora NBRC 1965.</title>
        <authorList>
            <person name="Ichikawa N."/>
            <person name="Sato H."/>
            <person name="Tonouchi N."/>
        </authorList>
    </citation>
    <scope>NUCLEOTIDE SEQUENCE</scope>
    <source>
        <strain evidence="2">NBRC 1965</strain>
    </source>
</reference>
<protein>
    <submittedName>
        <fullName evidence="2">Unnamed protein product</fullName>
    </submittedName>
</protein>
<evidence type="ECO:0000313" key="2">
    <source>
        <dbReference type="EMBL" id="GMG46959.1"/>
    </source>
</evidence>
<feature type="region of interest" description="Disordered" evidence="1">
    <location>
        <begin position="304"/>
        <end position="434"/>
    </location>
</feature>
<evidence type="ECO:0000313" key="3">
    <source>
        <dbReference type="Proteomes" id="UP001165063"/>
    </source>
</evidence>
<feature type="compositionally biased region" description="Basic and acidic residues" evidence="1">
    <location>
        <begin position="207"/>
        <end position="240"/>
    </location>
</feature>
<feature type="region of interest" description="Disordered" evidence="1">
    <location>
        <begin position="153"/>
        <end position="255"/>
    </location>
</feature>
<gene>
    <name evidence="2" type="ORF">Amon01_000692600</name>
</gene>
<feature type="compositionally biased region" description="Basic and acidic residues" evidence="1">
    <location>
        <begin position="304"/>
        <end position="371"/>
    </location>
</feature>
<dbReference type="AlphaFoldDB" id="A0A9W7DJF3"/>
<accession>A0A9W7DJF3</accession>
<comment type="caution">
    <text evidence="2">The sequence shown here is derived from an EMBL/GenBank/DDBJ whole genome shotgun (WGS) entry which is preliminary data.</text>
</comment>
<dbReference type="Proteomes" id="UP001165063">
    <property type="component" value="Unassembled WGS sequence"/>
</dbReference>
<sequence>MVPDSQSTTLSSMLYDEEWDRNRRSVPITRPLTVVASQPTAFQTSLSGNQLSRPLPPHNGTNFNSTNQHLNSTNTSNTSNYPVVNQTTQTALSVLGPASSGTSKETNAKYGMNNNVVSQSSSQVGNQLNSSIEMAGVQLATWDAAPVEKAEEEAAAKKKAGEEAAKKKEEDEAAAKKKVEEEAAQERARNEAISKKKTEDAIAAAKKKAEEDIVAKKAEEESRARKEETKRRAEEAKLKSDATAASASVKQKSDEDLVAQKKVNDANAAASELAKIKAAEVVREEAAKQKALEKERLRRVEETLRKQEQEKLKAQTERLRAREQERIRSEREKNLKANQERVRLEQLNREQEHLRRNSELDHLRKERDNQRPKIPTGPKNDVSKISGGSFTFGDALKRSALSNSSSSSASFMNSSKKATTTIIPPAVKHSPRSDGLPFSVNRAFSSSPLFNNNNIGSTNHSATNVNTSQRKPLVPQASQSFKSSSPASTTSRVVRRNPSPVASRKRSITPPPDVEVIDLTSDGEL</sequence>
<proteinExistence type="predicted"/>
<evidence type="ECO:0000256" key="1">
    <source>
        <dbReference type="SAM" id="MobiDB-lite"/>
    </source>
</evidence>